<dbReference type="EMBL" id="CAMXCT020003001">
    <property type="protein sequence ID" value="CAL1155192.1"/>
    <property type="molecule type" value="Genomic_DNA"/>
</dbReference>
<reference evidence="2" key="2">
    <citation type="submission" date="2024-04" db="EMBL/GenBank/DDBJ databases">
        <authorList>
            <person name="Chen Y."/>
            <person name="Shah S."/>
            <person name="Dougan E. K."/>
            <person name="Thang M."/>
            <person name="Chan C."/>
        </authorList>
    </citation>
    <scope>NUCLEOTIDE SEQUENCE [LARGE SCALE GENOMIC DNA]</scope>
</reference>
<evidence type="ECO:0000313" key="3">
    <source>
        <dbReference type="Proteomes" id="UP001152797"/>
    </source>
</evidence>
<dbReference type="Proteomes" id="UP001152797">
    <property type="component" value="Unassembled WGS sequence"/>
</dbReference>
<comment type="caution">
    <text evidence="1">The sequence shown here is derived from an EMBL/GenBank/DDBJ whole genome shotgun (WGS) entry which is preliminary data.</text>
</comment>
<accession>A0A9P1D3B6</accession>
<name>A0A9P1D3B6_9DINO</name>
<proteinExistence type="predicted"/>
<organism evidence="1">
    <name type="scientific">Cladocopium goreaui</name>
    <dbReference type="NCBI Taxonomy" id="2562237"/>
    <lineage>
        <taxon>Eukaryota</taxon>
        <taxon>Sar</taxon>
        <taxon>Alveolata</taxon>
        <taxon>Dinophyceae</taxon>
        <taxon>Suessiales</taxon>
        <taxon>Symbiodiniaceae</taxon>
        <taxon>Cladocopium</taxon>
    </lineage>
</organism>
<protein>
    <submittedName>
        <fullName evidence="1">Uncharacterized protein</fullName>
    </submittedName>
</protein>
<reference evidence="1" key="1">
    <citation type="submission" date="2022-10" db="EMBL/GenBank/DDBJ databases">
        <authorList>
            <person name="Chen Y."/>
            <person name="Dougan E. K."/>
            <person name="Chan C."/>
            <person name="Rhodes N."/>
            <person name="Thang M."/>
        </authorList>
    </citation>
    <scope>NUCLEOTIDE SEQUENCE</scope>
</reference>
<dbReference type="EMBL" id="CAMXCT010003001">
    <property type="protein sequence ID" value="CAI4001817.1"/>
    <property type="molecule type" value="Genomic_DNA"/>
</dbReference>
<evidence type="ECO:0000313" key="2">
    <source>
        <dbReference type="EMBL" id="CAL1155192.1"/>
    </source>
</evidence>
<evidence type="ECO:0000313" key="1">
    <source>
        <dbReference type="EMBL" id="CAI4001817.1"/>
    </source>
</evidence>
<sequence length="136" mass="14869">MSIAGDVGHIGAVEPFFHAQLPSRGAASSQEWERPAKKDWNRPVRPGSLEARLVVKQGAGVSLLWCTGEGYRVQEIEEFPGQPELRVGDIIRTIGGWTLTDAGSVEEAERRFAASFRDSALLEAANGEWLEDFAAM</sequence>
<dbReference type="AlphaFoldDB" id="A0A9P1D3B6"/>
<keyword evidence="3" id="KW-1185">Reference proteome</keyword>
<dbReference type="EMBL" id="CAMXCT030003001">
    <property type="protein sequence ID" value="CAL4789129.1"/>
    <property type="molecule type" value="Genomic_DNA"/>
</dbReference>
<gene>
    <name evidence="1" type="ORF">C1SCF055_LOCUS27822</name>
</gene>